<dbReference type="PANTHER" id="PTHR11390">
    <property type="entry name" value="PROKARYOTIC DNA TOPOISOMERASE"/>
    <property type="match status" value="1"/>
</dbReference>
<evidence type="ECO:0000256" key="12">
    <source>
        <dbReference type="PROSITE-ProRule" id="PRU00047"/>
    </source>
</evidence>
<organism evidence="20 21">
    <name type="scientific">Populus tomentosa</name>
    <name type="common">Chinese white poplar</name>
    <dbReference type="NCBI Taxonomy" id="118781"/>
    <lineage>
        <taxon>Eukaryota</taxon>
        <taxon>Viridiplantae</taxon>
        <taxon>Streptophyta</taxon>
        <taxon>Embryophyta</taxon>
        <taxon>Tracheophyta</taxon>
        <taxon>Spermatophyta</taxon>
        <taxon>Magnoliopsida</taxon>
        <taxon>eudicotyledons</taxon>
        <taxon>Gunneridae</taxon>
        <taxon>Pentapetalae</taxon>
        <taxon>rosids</taxon>
        <taxon>fabids</taxon>
        <taxon>Malpighiales</taxon>
        <taxon>Salicaceae</taxon>
        <taxon>Saliceae</taxon>
        <taxon>Populus</taxon>
    </lineage>
</organism>
<evidence type="ECO:0000259" key="16">
    <source>
        <dbReference type="PROSITE" id="PS50158"/>
    </source>
</evidence>
<evidence type="ECO:0000313" key="20">
    <source>
        <dbReference type="EMBL" id="KAG6775329.1"/>
    </source>
</evidence>
<evidence type="ECO:0000256" key="10">
    <source>
        <dbReference type="ARBA" id="ARBA00023125"/>
    </source>
</evidence>
<comment type="similarity">
    <text evidence="3 13">Belongs to the type IA topoisomerase family.</text>
</comment>
<dbReference type="GO" id="GO:0006265">
    <property type="term" value="P:DNA topological change"/>
    <property type="evidence" value="ECO:0007669"/>
    <property type="project" value="InterPro"/>
</dbReference>
<dbReference type="AlphaFoldDB" id="A0A8X8D224"/>
<dbReference type="OrthoDB" id="430051at2759"/>
<evidence type="ECO:0000256" key="14">
    <source>
        <dbReference type="SAM" id="MobiDB-lite"/>
    </source>
</evidence>
<dbReference type="GO" id="GO:0005634">
    <property type="term" value="C:nucleus"/>
    <property type="evidence" value="ECO:0007669"/>
    <property type="project" value="TreeGrafter"/>
</dbReference>
<evidence type="ECO:0000259" key="17">
    <source>
        <dbReference type="PROSITE" id="PS50880"/>
    </source>
</evidence>
<comment type="function">
    <text evidence="13">Introduces a single-strand break via transesterification at a target site in duplex DNA. Releases the supercoiling and torsional tension of DNA introduced during the DNA replication and transcription by transiently cleaving and rejoining one strand of the DNA duplex. The scissile phosphodiester is attacked by the catalytic tyrosine of the enzyme, resulting in the formation of a DNA-(5'-phosphotyrosyl)-enzyme intermediate and the expulsion of a 3'-OH DNA strand.</text>
</comment>
<dbReference type="CDD" id="cd00186">
    <property type="entry name" value="TOP1Ac"/>
    <property type="match status" value="1"/>
</dbReference>
<keyword evidence="15" id="KW-1133">Transmembrane helix</keyword>
<keyword evidence="21" id="KW-1185">Reference proteome</keyword>
<dbReference type="PROSITE" id="PS00396">
    <property type="entry name" value="TOPO_IA_1"/>
    <property type="match status" value="1"/>
</dbReference>
<keyword evidence="9 13" id="KW-0799">Topoisomerase</keyword>
<dbReference type="PROSITE" id="PS50158">
    <property type="entry name" value="ZF_CCHC"/>
    <property type="match status" value="2"/>
</dbReference>
<dbReference type="GO" id="GO:0006281">
    <property type="term" value="P:DNA repair"/>
    <property type="evidence" value="ECO:0007669"/>
    <property type="project" value="TreeGrafter"/>
</dbReference>
<dbReference type="InterPro" id="IPR003601">
    <property type="entry name" value="Topo_IA_2"/>
</dbReference>
<feature type="transmembrane region" description="Helical" evidence="15">
    <location>
        <begin position="611"/>
        <end position="631"/>
    </location>
</feature>
<dbReference type="Pfam" id="PF01131">
    <property type="entry name" value="Topoisom_bac"/>
    <property type="match status" value="1"/>
</dbReference>
<evidence type="ECO:0000256" key="15">
    <source>
        <dbReference type="SAM" id="Phobius"/>
    </source>
</evidence>
<evidence type="ECO:0000256" key="1">
    <source>
        <dbReference type="ARBA" id="ARBA00000213"/>
    </source>
</evidence>
<feature type="region of interest" description="Disordered" evidence="14">
    <location>
        <begin position="1011"/>
        <end position="1045"/>
    </location>
</feature>
<dbReference type="EMBL" id="JAAWWB010000009">
    <property type="protein sequence ID" value="KAG6775329.1"/>
    <property type="molecule type" value="Genomic_DNA"/>
</dbReference>
<dbReference type="FunFam" id="3.40.50.140:FF:000003">
    <property type="entry name" value="DNA topoisomerase"/>
    <property type="match status" value="1"/>
</dbReference>
<keyword evidence="5" id="KW-0479">Metal-binding</keyword>
<protein>
    <recommendedName>
        <fullName evidence="4 13">DNA topoisomerase</fullName>
        <ecNumber evidence="4 13">5.6.2.1</ecNumber>
    </recommendedName>
</protein>
<feature type="compositionally biased region" description="Low complexity" evidence="14">
    <location>
        <begin position="900"/>
        <end position="909"/>
    </location>
</feature>
<keyword evidence="15" id="KW-0812">Transmembrane</keyword>
<feature type="transmembrane region" description="Helical" evidence="15">
    <location>
        <begin position="586"/>
        <end position="605"/>
    </location>
</feature>
<dbReference type="InterPro" id="IPR000380">
    <property type="entry name" value="Topo_IA"/>
</dbReference>
<dbReference type="PROSITE" id="PS52039">
    <property type="entry name" value="TOPO_IA_2"/>
    <property type="match status" value="1"/>
</dbReference>
<dbReference type="InterPro" id="IPR010666">
    <property type="entry name" value="Znf_GRF"/>
</dbReference>
<dbReference type="InterPro" id="IPR003602">
    <property type="entry name" value="Topo_IA_DNA-bd_dom"/>
</dbReference>
<keyword evidence="10 13" id="KW-0238">DNA-binding</keyword>
<sequence>MIKVLNVAEKPSVAKSVATILSRNQLRVRDGRSRYNKIFEFNYSINGQQCHMLVTSVTGHLMEVEFEDRFRKWHSCDPADLYTAPVRKYVPEDKLDIKRTLEEEARRCHWLVLWLDCDREGENIAFEVMEVCKGVNRNLTIRRARFSALIERDIHEAAQNLIAPNQWFSDAVDARQEIDLRIGASFTRFQTMLLRDRFVIDSAQDDRNLVLSYGPCQFPTLGFVVERYWEIQSHEPEEFWTINCTHRSDEGLASFSWMRGHLFDYTSSVILYEMCVEEPTATVTKVQQQEKLKYPPYPLSTIELEKRASRYFRMSSEQTMKVAEDLYQAGFISYPRTETDSFSSRTDLHTIVQEHQEHPVWGSYAQRLLDPGAGLWRNPSNGGHDDKAHPPIHPTKFSAGESRWSQDHHVVHFLILVSTCAWQSFFSFWSNLVIMALNEFLKFSYSHFLQRLYELVVRHFLACVSQPAVGAETVVEIDIAGERFSASGRVILAKNYLDVYRFESWGDSMIPTHVQGQQFIPATLTLDSGVTRPPPLLSEADLLSCMDKAGIGTDATMHDHIKKLLDRFYVTKDANTRFSPTNLVTLLKSLDAISLLLLCLIFLSLWFNHAIFVTVLVSRSVFFICSSIVIMRHLKKRGLLAIFEAIFFCVEFVENLCHGEALVMGYDDMGGLREGLYVVCTVVVYELWKPNLRSLMEYDMKEVSVGNKSKAEVLATCLQQMKACFLDAKVNKVKLLEAMAIFFNRSDRSNGDDSSALGENVRPCGLCQEANMVLKKNRDGNFMVGCSGFPQCRNAVWLPGPVLEATITNNICNSCTPGPVYLIQFKFRQLEIPPGFNVNHLGKCNPMMFMDAHVHFHIAFLHSLPVLNLVHMLSGCIGGCDETLRQLIEICGTGSRVQARGRPPTTTPSNGPPTTTPSNPQRSNSRQAPCIYCYQTGHASTDCPSRISATRHVQSHGMNQQNGESSIPCSTCGTPCVLRTANTANNRGRKFYSCSSQACNFFVWEDSLNNGSAPRSAPRQNISSSASNPSRRGGRGRGVQNAGRAGDVTFVSATGEPISGRRCFVCGDPSHFANACPSRGS</sequence>
<proteinExistence type="inferred from homology"/>
<dbReference type="PROSITE" id="PS51999">
    <property type="entry name" value="ZF_GRF"/>
    <property type="match status" value="1"/>
</dbReference>
<dbReference type="InterPro" id="IPR023406">
    <property type="entry name" value="Topo_IA_AS"/>
</dbReference>
<dbReference type="SMART" id="SM00343">
    <property type="entry name" value="ZnF_C2HC"/>
    <property type="match status" value="2"/>
</dbReference>
<feature type="compositionally biased region" description="Low complexity" evidence="14">
    <location>
        <begin position="1019"/>
        <end position="1031"/>
    </location>
</feature>
<evidence type="ECO:0000256" key="2">
    <source>
        <dbReference type="ARBA" id="ARBA00001946"/>
    </source>
</evidence>
<evidence type="ECO:0000256" key="13">
    <source>
        <dbReference type="RuleBase" id="RU362092"/>
    </source>
</evidence>
<dbReference type="PROSITE" id="PS50880">
    <property type="entry name" value="TOPRIM"/>
    <property type="match status" value="1"/>
</dbReference>
<feature type="domain" description="CCHC-type" evidence="16">
    <location>
        <begin position="930"/>
        <end position="945"/>
    </location>
</feature>
<dbReference type="SMART" id="SM00493">
    <property type="entry name" value="TOPRIM"/>
    <property type="match status" value="1"/>
</dbReference>
<accession>A0A8X8D224</accession>
<dbReference type="GO" id="GO:0006310">
    <property type="term" value="P:DNA recombination"/>
    <property type="evidence" value="ECO:0007669"/>
    <property type="project" value="TreeGrafter"/>
</dbReference>
<feature type="domain" description="CCHC-type" evidence="16">
    <location>
        <begin position="1061"/>
        <end position="1078"/>
    </location>
</feature>
<dbReference type="PANTHER" id="PTHR11390:SF21">
    <property type="entry name" value="DNA TOPOISOMERASE 3-ALPHA"/>
    <property type="match status" value="1"/>
</dbReference>
<keyword evidence="8" id="KW-0862">Zinc</keyword>
<evidence type="ECO:0000259" key="19">
    <source>
        <dbReference type="PROSITE" id="PS52039"/>
    </source>
</evidence>
<evidence type="ECO:0000256" key="11">
    <source>
        <dbReference type="ARBA" id="ARBA00023235"/>
    </source>
</evidence>
<dbReference type="FunFam" id="1.10.290.10:FF:000003">
    <property type="entry name" value="DNA topoisomerase"/>
    <property type="match status" value="1"/>
</dbReference>
<dbReference type="InterPro" id="IPR006171">
    <property type="entry name" value="TOPRIM_dom"/>
</dbReference>
<reference evidence="20" key="1">
    <citation type="journal article" date="2020" name="bioRxiv">
        <title>Hybrid origin of Populus tomentosa Carr. identified through genome sequencing and phylogenomic analysis.</title>
        <authorList>
            <person name="An X."/>
            <person name="Gao K."/>
            <person name="Chen Z."/>
            <person name="Li J."/>
            <person name="Yang X."/>
            <person name="Yang X."/>
            <person name="Zhou J."/>
            <person name="Guo T."/>
            <person name="Zhao T."/>
            <person name="Huang S."/>
            <person name="Miao D."/>
            <person name="Khan W.U."/>
            <person name="Rao P."/>
            <person name="Ye M."/>
            <person name="Lei B."/>
            <person name="Liao W."/>
            <person name="Wang J."/>
            <person name="Ji L."/>
            <person name="Li Y."/>
            <person name="Guo B."/>
            <person name="Mustafa N.S."/>
            <person name="Li S."/>
            <person name="Yun Q."/>
            <person name="Keller S.R."/>
            <person name="Mao J."/>
            <person name="Zhang R."/>
            <person name="Strauss S.H."/>
        </authorList>
    </citation>
    <scope>NUCLEOTIDE SEQUENCE</scope>
    <source>
        <strain evidence="20">GM15</strain>
        <tissue evidence="20">Leaf</tissue>
    </source>
</reference>
<evidence type="ECO:0000256" key="7">
    <source>
        <dbReference type="ARBA" id="ARBA00022771"/>
    </source>
</evidence>
<dbReference type="GO" id="GO:0008270">
    <property type="term" value="F:zinc ion binding"/>
    <property type="evidence" value="ECO:0007669"/>
    <property type="project" value="UniProtKB-KW"/>
</dbReference>
<comment type="catalytic activity">
    <reaction evidence="1 13">
        <text>ATP-independent breakage of single-stranded DNA, followed by passage and rejoining.</text>
        <dbReference type="EC" id="5.6.2.1"/>
    </reaction>
</comment>
<evidence type="ECO:0000313" key="21">
    <source>
        <dbReference type="Proteomes" id="UP000886885"/>
    </source>
</evidence>
<keyword evidence="7 12" id="KW-0863">Zinc-finger</keyword>
<gene>
    <name evidence="20" type="ORF">POTOM_018773</name>
</gene>
<name>A0A8X8D224_POPTO</name>
<evidence type="ECO:0000256" key="4">
    <source>
        <dbReference type="ARBA" id="ARBA00012891"/>
    </source>
</evidence>
<comment type="cofactor">
    <cofactor evidence="2">
        <name>Mg(2+)</name>
        <dbReference type="ChEBI" id="CHEBI:18420"/>
    </cofactor>
</comment>
<evidence type="ECO:0000256" key="8">
    <source>
        <dbReference type="ARBA" id="ARBA00022833"/>
    </source>
</evidence>
<dbReference type="InterPro" id="IPR013498">
    <property type="entry name" value="Topo_IA_Znf"/>
</dbReference>
<dbReference type="Proteomes" id="UP000886885">
    <property type="component" value="Chromosome 5A"/>
</dbReference>
<comment type="caution">
    <text evidence="20">The sequence shown here is derived from an EMBL/GenBank/DDBJ whole genome shotgun (WGS) entry which is preliminary data.</text>
</comment>
<dbReference type="GO" id="GO:0031422">
    <property type="term" value="C:RecQ family helicase-topoisomerase III complex"/>
    <property type="evidence" value="ECO:0007669"/>
    <property type="project" value="TreeGrafter"/>
</dbReference>
<evidence type="ECO:0000256" key="5">
    <source>
        <dbReference type="ARBA" id="ARBA00022723"/>
    </source>
</evidence>
<keyword evidence="15" id="KW-0472">Membrane</keyword>
<dbReference type="GO" id="GO:0003677">
    <property type="term" value="F:DNA binding"/>
    <property type="evidence" value="ECO:0007669"/>
    <property type="project" value="UniProtKB-KW"/>
</dbReference>
<evidence type="ECO:0000256" key="9">
    <source>
        <dbReference type="ARBA" id="ARBA00023029"/>
    </source>
</evidence>
<dbReference type="InterPro" id="IPR034144">
    <property type="entry name" value="TOPRIM_TopoIII"/>
</dbReference>
<dbReference type="SMART" id="SM00437">
    <property type="entry name" value="TOP1Ac"/>
    <property type="match status" value="1"/>
</dbReference>
<feature type="domain" description="GRF-type" evidence="18">
    <location>
        <begin position="969"/>
        <end position="1008"/>
    </location>
</feature>
<keyword evidence="6" id="KW-0677">Repeat</keyword>
<dbReference type="Pfam" id="PF01751">
    <property type="entry name" value="Toprim"/>
    <property type="match status" value="1"/>
</dbReference>
<feature type="domain" description="Topo IA-type catalytic" evidence="19">
    <location>
        <begin position="165"/>
        <end position="726"/>
    </location>
</feature>
<feature type="region of interest" description="Disordered" evidence="14">
    <location>
        <begin position="896"/>
        <end position="925"/>
    </location>
</feature>
<dbReference type="Pfam" id="PF06839">
    <property type="entry name" value="Zn_ribbon_GRF"/>
    <property type="match status" value="1"/>
</dbReference>
<evidence type="ECO:0000259" key="18">
    <source>
        <dbReference type="PROSITE" id="PS51999"/>
    </source>
</evidence>
<keyword evidence="11 13" id="KW-0413">Isomerase</keyword>
<dbReference type="CDD" id="cd03362">
    <property type="entry name" value="TOPRIM_TopoIA_TopoIII"/>
    <property type="match status" value="1"/>
</dbReference>
<evidence type="ECO:0000256" key="3">
    <source>
        <dbReference type="ARBA" id="ARBA00009446"/>
    </source>
</evidence>
<dbReference type="GO" id="GO:0003917">
    <property type="term" value="F:DNA topoisomerase type I (single strand cut, ATP-independent) activity"/>
    <property type="evidence" value="ECO:0007669"/>
    <property type="project" value="UniProtKB-EC"/>
</dbReference>
<dbReference type="Pfam" id="PF01396">
    <property type="entry name" value="Zn_ribbon_Top1"/>
    <property type="match status" value="1"/>
</dbReference>
<dbReference type="SMART" id="SM00436">
    <property type="entry name" value="TOP1Bc"/>
    <property type="match status" value="1"/>
</dbReference>
<feature type="domain" description="Toprim" evidence="17">
    <location>
        <begin position="3"/>
        <end position="147"/>
    </location>
</feature>
<dbReference type="InterPro" id="IPR013497">
    <property type="entry name" value="Topo_IA_cen"/>
</dbReference>
<dbReference type="InterPro" id="IPR001878">
    <property type="entry name" value="Znf_CCHC"/>
</dbReference>
<dbReference type="EC" id="5.6.2.1" evidence="4 13"/>
<evidence type="ECO:0000256" key="6">
    <source>
        <dbReference type="ARBA" id="ARBA00022737"/>
    </source>
</evidence>